<feature type="domain" description="PLAT" evidence="2">
    <location>
        <begin position="238"/>
        <end position="333"/>
    </location>
</feature>
<sequence>MVGCGRESEEQKIILQHADDVGLIARINLGCLFLRRNIALPFFFFSKTDEFFIEAVTLKQVRRVRIGHDGKGGSSGWYLAKVIVREEGQPESEAVEFPCYRLLDKNEDDGQIVRELVPAGDSPMLKNVSYHISVKTGDIPGASSDSEVFIYGEKTDSSKEPLLAIILNVDEFTLDTMDIGKINRILIGHNNMGLRSGWFLASVQITVPVQGRQVKVEVYPSEIVPIEKCEIKHIEKLINYEVSVVTRDVQAAGTNAKVFMQIYGKTGKTELIILENRSNNFEWGATDIFKNRLGWKSPLRSSSPAVNLALPSPPLHHVPKHHIYMSFKYFQGW</sequence>
<dbReference type="PANTHER" id="PTHR45901">
    <property type="entry name" value="PROTEIN CBG12474"/>
    <property type="match status" value="1"/>
</dbReference>
<evidence type="ECO:0000313" key="4">
    <source>
        <dbReference type="Proteomes" id="UP001333110"/>
    </source>
</evidence>
<dbReference type="Gene3D" id="2.40.180.10">
    <property type="entry name" value="Catalase core domain"/>
    <property type="match status" value="1"/>
</dbReference>
<dbReference type="Gene3D" id="2.60.60.20">
    <property type="entry name" value="PLAT/LH2 domain"/>
    <property type="match status" value="2"/>
</dbReference>
<dbReference type="GO" id="GO:0007605">
    <property type="term" value="P:sensory perception of sound"/>
    <property type="evidence" value="ECO:0007669"/>
    <property type="project" value="TreeGrafter"/>
</dbReference>
<feature type="domain" description="PLAT" evidence="2">
    <location>
        <begin position="128"/>
        <end position="239"/>
    </location>
</feature>
<dbReference type="InterPro" id="IPR052970">
    <property type="entry name" value="Inner_ear_hair_cell_LOXHD"/>
</dbReference>
<dbReference type="PANTHER" id="PTHR45901:SF3">
    <property type="entry name" value="LIPOXYGENASE HOMOLOGY DOMAIN-CONTAINING PROTEIN 1"/>
    <property type="match status" value="1"/>
</dbReference>
<dbReference type="InterPro" id="IPR036392">
    <property type="entry name" value="PLAT/LH2_dom_sf"/>
</dbReference>
<dbReference type="Pfam" id="PF01477">
    <property type="entry name" value="PLAT"/>
    <property type="match status" value="2"/>
</dbReference>
<feature type="domain" description="PLAT" evidence="2">
    <location>
        <begin position="1"/>
        <end position="117"/>
    </location>
</feature>
<reference evidence="3 4" key="1">
    <citation type="journal article" date="2023" name="J. Hered.">
        <title>Chromosome-level genome of the wood stork (Mycteria americana) provides insight into avian chromosome evolution.</title>
        <authorList>
            <person name="Flamio R. Jr."/>
            <person name="Ramstad K.M."/>
        </authorList>
    </citation>
    <scope>NUCLEOTIDE SEQUENCE [LARGE SCALE GENOMIC DNA]</scope>
    <source>
        <strain evidence="3">JAX WOST 10</strain>
    </source>
</reference>
<dbReference type="GO" id="GO:0032420">
    <property type="term" value="C:stereocilium"/>
    <property type="evidence" value="ECO:0007669"/>
    <property type="project" value="TreeGrafter"/>
</dbReference>
<gene>
    <name evidence="3" type="ORF">QYF61_024462</name>
</gene>
<evidence type="ECO:0000259" key="2">
    <source>
        <dbReference type="PROSITE" id="PS50095"/>
    </source>
</evidence>
<proteinExistence type="predicted"/>
<evidence type="ECO:0000256" key="1">
    <source>
        <dbReference type="PROSITE-ProRule" id="PRU00152"/>
    </source>
</evidence>
<name>A0AAN7NH36_MYCAM</name>
<dbReference type="PROSITE" id="PS50095">
    <property type="entry name" value="PLAT"/>
    <property type="match status" value="3"/>
</dbReference>
<dbReference type="AlphaFoldDB" id="A0AAN7NH36"/>
<dbReference type="Proteomes" id="UP001333110">
    <property type="component" value="Unassembled WGS sequence"/>
</dbReference>
<comment type="caution">
    <text evidence="1">Lacks conserved residue(s) required for the propagation of feature annotation.</text>
</comment>
<organism evidence="3 4">
    <name type="scientific">Mycteria americana</name>
    <name type="common">Wood stork</name>
    <dbReference type="NCBI Taxonomy" id="33587"/>
    <lineage>
        <taxon>Eukaryota</taxon>
        <taxon>Metazoa</taxon>
        <taxon>Chordata</taxon>
        <taxon>Craniata</taxon>
        <taxon>Vertebrata</taxon>
        <taxon>Euteleostomi</taxon>
        <taxon>Archelosauria</taxon>
        <taxon>Archosauria</taxon>
        <taxon>Dinosauria</taxon>
        <taxon>Saurischia</taxon>
        <taxon>Theropoda</taxon>
        <taxon>Coelurosauria</taxon>
        <taxon>Aves</taxon>
        <taxon>Neognathae</taxon>
        <taxon>Neoaves</taxon>
        <taxon>Aequornithes</taxon>
        <taxon>Ciconiiformes</taxon>
        <taxon>Ciconiidae</taxon>
        <taxon>Mycteria</taxon>
    </lineage>
</organism>
<dbReference type="SUPFAM" id="SSF49723">
    <property type="entry name" value="Lipase/lipooxygenase domain (PLAT/LH2 domain)"/>
    <property type="match status" value="3"/>
</dbReference>
<protein>
    <recommendedName>
        <fullName evidence="2">PLAT domain-containing protein</fullName>
    </recommendedName>
</protein>
<comment type="caution">
    <text evidence="3">The sequence shown here is derived from an EMBL/GenBank/DDBJ whole genome shotgun (WGS) entry which is preliminary data.</text>
</comment>
<accession>A0AAN7NH36</accession>
<dbReference type="InterPro" id="IPR001024">
    <property type="entry name" value="PLAT/LH2_dom"/>
</dbReference>
<dbReference type="EMBL" id="JAUNZN010000018">
    <property type="protein sequence ID" value="KAK4811326.1"/>
    <property type="molecule type" value="Genomic_DNA"/>
</dbReference>
<evidence type="ECO:0000313" key="3">
    <source>
        <dbReference type="EMBL" id="KAK4811326.1"/>
    </source>
</evidence>
<keyword evidence="4" id="KW-1185">Reference proteome</keyword>